<reference evidence="1" key="1">
    <citation type="submission" date="2022-07" db="EMBL/GenBank/DDBJ databases">
        <title>Pseudosulfitobacter sp. strain AP-MA-4, whole genome sequence.</title>
        <authorList>
            <person name="Jiang Y."/>
        </authorList>
    </citation>
    <scope>NUCLEOTIDE SEQUENCE</scope>
    <source>
        <strain evidence="1">AP-MA-4</strain>
    </source>
</reference>
<evidence type="ECO:0000313" key="1">
    <source>
        <dbReference type="EMBL" id="MCR8827887.1"/>
    </source>
</evidence>
<sequence>MYHGRIIPNGTDAFRSSEAGLRTFLASNADALGHAAVLLSGRRGARLINAIMDGLDQPGPLTRRLRQRLLELRDILFLEHLGNEAWEDDACLALLEPDDLAVSEICLLADGINDALLSAGLIVPADVLAG</sequence>
<accession>A0ABT1Z422</accession>
<keyword evidence="2" id="KW-1185">Reference proteome</keyword>
<proteinExistence type="predicted"/>
<comment type="caution">
    <text evidence="1">The sequence shown here is derived from an EMBL/GenBank/DDBJ whole genome shotgun (WGS) entry which is preliminary data.</text>
</comment>
<organism evidence="1 2">
    <name type="scientific">Pseudosulfitobacter koreensis</name>
    <dbReference type="NCBI Taxonomy" id="2968472"/>
    <lineage>
        <taxon>Bacteria</taxon>
        <taxon>Pseudomonadati</taxon>
        <taxon>Pseudomonadota</taxon>
        <taxon>Alphaproteobacteria</taxon>
        <taxon>Rhodobacterales</taxon>
        <taxon>Roseobacteraceae</taxon>
        <taxon>Pseudosulfitobacter</taxon>
    </lineage>
</organism>
<dbReference type="EMBL" id="JANKJG010000012">
    <property type="protein sequence ID" value="MCR8827887.1"/>
    <property type="molecule type" value="Genomic_DNA"/>
</dbReference>
<evidence type="ECO:0000313" key="2">
    <source>
        <dbReference type="Proteomes" id="UP001165396"/>
    </source>
</evidence>
<protein>
    <submittedName>
        <fullName evidence="1">Uncharacterized protein</fullName>
    </submittedName>
</protein>
<dbReference type="Proteomes" id="UP001165396">
    <property type="component" value="Unassembled WGS sequence"/>
</dbReference>
<name>A0ABT1Z422_9RHOB</name>
<gene>
    <name evidence="1" type="ORF">NTA49_15200</name>
</gene>
<dbReference type="RefSeq" id="WP_258295657.1">
    <property type="nucleotide sequence ID" value="NZ_JANKJG010000012.1"/>
</dbReference>